<dbReference type="EMBL" id="QGGL01000012">
    <property type="protein sequence ID" value="PWK10296.1"/>
    <property type="molecule type" value="Genomic_DNA"/>
</dbReference>
<dbReference type="Proteomes" id="UP000245634">
    <property type="component" value="Unassembled WGS sequence"/>
</dbReference>
<reference evidence="1 2" key="1">
    <citation type="submission" date="2018-05" db="EMBL/GenBank/DDBJ databases">
        <title>Genomic Encyclopedia of Type Strains, Phase IV (KMG-IV): sequencing the most valuable type-strain genomes for metagenomic binning, comparative biology and taxonomic classification.</title>
        <authorList>
            <person name="Goeker M."/>
        </authorList>
    </citation>
    <scope>NUCLEOTIDE SEQUENCE [LARGE SCALE GENOMIC DNA]</scope>
    <source>
        <strain evidence="1 2">DSM 18773</strain>
    </source>
</reference>
<dbReference type="AlphaFoldDB" id="A0A316D6E3"/>
<comment type="caution">
    <text evidence="1">The sequence shown here is derived from an EMBL/GenBank/DDBJ whole genome shotgun (WGS) entry which is preliminary data.</text>
</comment>
<evidence type="ECO:0000313" key="1">
    <source>
        <dbReference type="EMBL" id="PWK10296.1"/>
    </source>
</evidence>
<evidence type="ECO:0000313" key="2">
    <source>
        <dbReference type="Proteomes" id="UP000245634"/>
    </source>
</evidence>
<organism evidence="1 2">
    <name type="scientific">Tumebacillus permanentifrigoris</name>
    <dbReference type="NCBI Taxonomy" id="378543"/>
    <lineage>
        <taxon>Bacteria</taxon>
        <taxon>Bacillati</taxon>
        <taxon>Bacillota</taxon>
        <taxon>Bacilli</taxon>
        <taxon>Bacillales</taxon>
        <taxon>Alicyclobacillaceae</taxon>
        <taxon>Tumebacillus</taxon>
    </lineage>
</organism>
<gene>
    <name evidence="1" type="ORF">C7459_112118</name>
</gene>
<name>A0A316D6E3_9BACL</name>
<accession>A0A316D6E3</accession>
<proteinExistence type="predicted"/>
<protein>
    <submittedName>
        <fullName evidence="1">Uncharacterized protein</fullName>
    </submittedName>
</protein>
<sequence length="92" mass="11053">MGIKYEEFPKEMLAQFRADMMVLPYEQYLTWSATERQQVNTLIAADFEAIMTPDERLDLREAYLSTIKDGERQRMMYEHYQEALKKRQGQVH</sequence>
<keyword evidence="2" id="KW-1185">Reference proteome</keyword>
<dbReference type="RefSeq" id="WP_109690029.1">
    <property type="nucleotide sequence ID" value="NZ_QGGL01000012.1"/>
</dbReference>
<dbReference type="OrthoDB" id="2381931at2"/>